<evidence type="ECO:0000256" key="1">
    <source>
        <dbReference type="SAM" id="SignalP"/>
    </source>
</evidence>
<dbReference type="EMBL" id="CP144751">
    <property type="protein sequence ID" value="WVZ83212.1"/>
    <property type="molecule type" value="Genomic_DNA"/>
</dbReference>
<dbReference type="PANTHER" id="PTHR31676:SF14">
    <property type="entry name" value="OS03G0393600 PROTEIN"/>
    <property type="match status" value="1"/>
</dbReference>
<dbReference type="InterPro" id="IPR036758">
    <property type="entry name" value="At5g01610-like"/>
</dbReference>
<reference evidence="2 3" key="1">
    <citation type="submission" date="2024-02" db="EMBL/GenBank/DDBJ databases">
        <title>High-quality chromosome-scale genome assembly of Pensacola bahiagrass (Paspalum notatum Flugge var. saurae).</title>
        <authorList>
            <person name="Vega J.M."/>
            <person name="Podio M."/>
            <person name="Orjuela J."/>
            <person name="Siena L.A."/>
            <person name="Pessino S.C."/>
            <person name="Combes M.C."/>
            <person name="Mariac C."/>
            <person name="Albertini E."/>
            <person name="Pupilli F."/>
            <person name="Ortiz J.P.A."/>
            <person name="Leblanc O."/>
        </authorList>
    </citation>
    <scope>NUCLEOTIDE SEQUENCE [LARGE SCALE GENOMIC DNA]</scope>
    <source>
        <strain evidence="2">R1</strain>
        <tissue evidence="2">Leaf</tissue>
    </source>
</reference>
<dbReference type="InterPro" id="IPR007493">
    <property type="entry name" value="DUF538"/>
</dbReference>
<proteinExistence type="predicted"/>
<feature type="signal peptide" evidence="1">
    <location>
        <begin position="1"/>
        <end position="24"/>
    </location>
</feature>
<dbReference type="Pfam" id="PF04398">
    <property type="entry name" value="DUF538"/>
    <property type="match status" value="1"/>
</dbReference>
<accession>A0AAQ3U3H7</accession>
<protein>
    <submittedName>
        <fullName evidence="2">Uncharacterized protein</fullName>
    </submittedName>
</protein>
<organism evidence="2 3">
    <name type="scientific">Paspalum notatum var. saurae</name>
    <dbReference type="NCBI Taxonomy" id="547442"/>
    <lineage>
        <taxon>Eukaryota</taxon>
        <taxon>Viridiplantae</taxon>
        <taxon>Streptophyta</taxon>
        <taxon>Embryophyta</taxon>
        <taxon>Tracheophyta</taxon>
        <taxon>Spermatophyta</taxon>
        <taxon>Magnoliopsida</taxon>
        <taxon>Liliopsida</taxon>
        <taxon>Poales</taxon>
        <taxon>Poaceae</taxon>
        <taxon>PACMAD clade</taxon>
        <taxon>Panicoideae</taxon>
        <taxon>Andropogonodae</taxon>
        <taxon>Paspaleae</taxon>
        <taxon>Paspalinae</taxon>
        <taxon>Paspalum</taxon>
    </lineage>
</organism>
<name>A0AAQ3U3H7_PASNO</name>
<dbReference type="Gene3D" id="2.30.240.10">
    <property type="entry name" value="At5g01610-like"/>
    <property type="match status" value="1"/>
</dbReference>
<dbReference type="PANTHER" id="PTHR31676">
    <property type="entry name" value="T31J12.3 PROTEIN-RELATED"/>
    <property type="match status" value="1"/>
</dbReference>
<dbReference type="Proteomes" id="UP001341281">
    <property type="component" value="Chromosome 07"/>
</dbReference>
<gene>
    <name evidence="2" type="ORF">U9M48_030382</name>
</gene>
<dbReference type="AlphaFoldDB" id="A0AAQ3U3H7"/>
<dbReference type="SUPFAM" id="SSF141562">
    <property type="entry name" value="At5g01610-like"/>
    <property type="match status" value="1"/>
</dbReference>
<keyword evidence="3" id="KW-1185">Reference proteome</keyword>
<keyword evidence="1" id="KW-0732">Signal</keyword>
<sequence>MAAVIPCQHLLIVAVVVMASVLHAASSTEATTTAPANSTDAATTAYDVLQQNNLPRGLLPVGVRSYQLNAGGALEVTLPGECDFLVTVAGKQFKFRYESTVSGIIRPGSISSVSGVKVQVEFAWLGFNGVSRAGNQLNIQLERSTQSFPVSAFAQSPRCS</sequence>
<evidence type="ECO:0000313" key="2">
    <source>
        <dbReference type="EMBL" id="WVZ83212.1"/>
    </source>
</evidence>
<evidence type="ECO:0000313" key="3">
    <source>
        <dbReference type="Proteomes" id="UP001341281"/>
    </source>
</evidence>
<feature type="chain" id="PRO_5043047893" evidence="1">
    <location>
        <begin position="25"/>
        <end position="160"/>
    </location>
</feature>